<accession>A0A9X3LAJ2</accession>
<protein>
    <submittedName>
        <fullName evidence="2">DUF2249 domain-containing protein</fullName>
    </submittedName>
</protein>
<proteinExistence type="predicted"/>
<evidence type="ECO:0000259" key="1">
    <source>
        <dbReference type="Pfam" id="PF10006"/>
    </source>
</evidence>
<dbReference type="Proteomes" id="UP001152172">
    <property type="component" value="Unassembled WGS sequence"/>
</dbReference>
<feature type="domain" description="DUF2249" evidence="1">
    <location>
        <begin position="10"/>
        <end position="78"/>
    </location>
</feature>
<organism evidence="2 3">
    <name type="scientific">Psychrobacillus psychrodurans</name>
    <dbReference type="NCBI Taxonomy" id="126157"/>
    <lineage>
        <taxon>Bacteria</taxon>
        <taxon>Bacillati</taxon>
        <taxon>Bacillota</taxon>
        <taxon>Bacilli</taxon>
        <taxon>Bacillales</taxon>
        <taxon>Bacillaceae</taxon>
        <taxon>Psychrobacillus</taxon>
    </lineage>
</organism>
<dbReference type="AlphaFoldDB" id="A0A9X3LAJ2"/>
<dbReference type="InterPro" id="IPR018720">
    <property type="entry name" value="DUF2249"/>
</dbReference>
<name>A0A9X3LAJ2_9BACI</name>
<reference evidence="2" key="1">
    <citation type="submission" date="2022-05" db="EMBL/GenBank/DDBJ databases">
        <authorList>
            <person name="Colautti A."/>
            <person name="Iacumin L."/>
        </authorList>
    </citation>
    <scope>NUCLEOTIDE SEQUENCE</scope>
    <source>
        <strain evidence="2">DSM 30747</strain>
    </source>
</reference>
<dbReference type="Pfam" id="PF10006">
    <property type="entry name" value="DUF2249"/>
    <property type="match status" value="1"/>
</dbReference>
<comment type="caution">
    <text evidence="2">The sequence shown here is derived from an EMBL/GenBank/DDBJ whole genome shotgun (WGS) entry which is preliminary data.</text>
</comment>
<evidence type="ECO:0000313" key="2">
    <source>
        <dbReference type="EMBL" id="MCZ8534070.1"/>
    </source>
</evidence>
<dbReference type="RefSeq" id="WP_269922309.1">
    <property type="nucleotide sequence ID" value="NZ_JAMKBI010000008.1"/>
</dbReference>
<sequence length="79" mass="9422">MSNIQFAVKINAPDIEPRIRHPRIFEAFDALQSGEFLELSNDHDPKPLLYQFMMEREDTYTWEYIENGPEHWRVAIGKK</sequence>
<dbReference type="EMBL" id="JAMKBI010000008">
    <property type="protein sequence ID" value="MCZ8534070.1"/>
    <property type="molecule type" value="Genomic_DNA"/>
</dbReference>
<keyword evidence="3" id="KW-1185">Reference proteome</keyword>
<gene>
    <name evidence="2" type="ORF">M9R61_12180</name>
</gene>
<evidence type="ECO:0000313" key="3">
    <source>
        <dbReference type="Proteomes" id="UP001152172"/>
    </source>
</evidence>